<comment type="similarity">
    <text evidence="5">Belongs to the pyridoxamine 5'-phosphate oxidase family.</text>
</comment>
<evidence type="ECO:0000313" key="14">
    <source>
        <dbReference type="RefSeq" id="XP_015605086.1"/>
    </source>
</evidence>
<dbReference type="GeneID" id="107272434"/>
<dbReference type="Gene3D" id="2.30.110.10">
    <property type="entry name" value="Electron Transport, Fmn-binding Protein, Chain A"/>
    <property type="match status" value="1"/>
</dbReference>
<evidence type="ECO:0000256" key="8">
    <source>
        <dbReference type="ARBA" id="ARBA00022643"/>
    </source>
</evidence>
<dbReference type="KEGG" id="ccin:107272434"/>
<dbReference type="SUPFAM" id="SSF50475">
    <property type="entry name" value="FMN-binding split barrel"/>
    <property type="match status" value="1"/>
</dbReference>
<evidence type="ECO:0000256" key="6">
    <source>
        <dbReference type="ARBA" id="ARBA00012801"/>
    </source>
</evidence>
<dbReference type="InterPro" id="IPR000659">
    <property type="entry name" value="Pyridox_Oxase"/>
</dbReference>
<evidence type="ECO:0000256" key="7">
    <source>
        <dbReference type="ARBA" id="ARBA00022630"/>
    </source>
</evidence>
<comment type="cofactor">
    <cofactor evidence="1">
        <name>FMN</name>
        <dbReference type="ChEBI" id="CHEBI:58210"/>
    </cofactor>
</comment>
<dbReference type="InterPro" id="IPR019576">
    <property type="entry name" value="Pyridoxamine_oxidase_dimer_C"/>
</dbReference>
<evidence type="ECO:0000256" key="2">
    <source>
        <dbReference type="ARBA" id="ARBA00003691"/>
    </source>
</evidence>
<keyword evidence="13" id="KW-1185">Reference proteome</keyword>
<evidence type="ECO:0000259" key="12">
    <source>
        <dbReference type="Pfam" id="PF10590"/>
    </source>
</evidence>
<keyword evidence="7" id="KW-0285">Flavoprotein</keyword>
<evidence type="ECO:0000259" key="11">
    <source>
        <dbReference type="Pfam" id="PF01243"/>
    </source>
</evidence>
<dbReference type="EC" id="1.4.3.5" evidence="6"/>
<dbReference type="GO" id="GO:0004733">
    <property type="term" value="F:pyridoxamine phosphate oxidase activity"/>
    <property type="evidence" value="ECO:0007669"/>
    <property type="project" value="UniProtKB-EC"/>
</dbReference>
<dbReference type="GO" id="GO:0010181">
    <property type="term" value="F:FMN binding"/>
    <property type="evidence" value="ECO:0007669"/>
    <property type="project" value="InterPro"/>
</dbReference>
<sequence>MHVRGVFEKGCGAALMILRIIQTLDVPRTRSYSSSSSRSNNNPSYYSKQKQASSAMDTWDERTPHSELSDLAFIEVKSDDPLVLFREWYEEARQFSTGLPNALCLATVSRDQKVSARHVILRQLDEDGFDIVTDKRSRKAQDLDEVPSAAMCFLWSYLNDRNEHIARQVRLEGTIKKLSKEESQKFYDREPLFCKIRSHLCQQGHEVDWKKLKERHDQIVKEVMSGENSLPMPEHFTAYKLKPVMIEFYFAKDHLIGDRVLFTRDTSADPWKHCKIAA</sequence>
<feature type="domain" description="Pyridoxamine 5'-phosphate oxidase N-terminal" evidence="11">
    <location>
        <begin position="91"/>
        <end position="185"/>
    </location>
</feature>
<dbReference type="NCBIfam" id="NF004231">
    <property type="entry name" value="PRK05679.1"/>
    <property type="match status" value="1"/>
</dbReference>
<keyword evidence="8" id="KW-0288">FMN</keyword>
<name>A0AAJ7C9H8_CEPCN</name>
<dbReference type="Pfam" id="PF01243">
    <property type="entry name" value="PNPOx_N"/>
    <property type="match status" value="1"/>
</dbReference>
<comment type="pathway">
    <text evidence="4">Cofactor metabolism; pyridoxal 5'-phosphate salvage; pyridoxal 5'-phosphate from pyridoxine 5'-phosphate: step 1/1.</text>
</comment>
<dbReference type="Proteomes" id="UP000694920">
    <property type="component" value="Unplaced"/>
</dbReference>
<evidence type="ECO:0000256" key="1">
    <source>
        <dbReference type="ARBA" id="ARBA00001917"/>
    </source>
</evidence>
<comment type="pathway">
    <text evidence="3">Cofactor metabolism; pyridoxal 5'-phosphate salvage; pyridoxal 5'-phosphate from pyridoxamine 5'-phosphate: step 1/1.</text>
</comment>
<evidence type="ECO:0000256" key="3">
    <source>
        <dbReference type="ARBA" id="ARBA00004738"/>
    </source>
</evidence>
<dbReference type="AlphaFoldDB" id="A0AAJ7C9H8"/>
<proteinExistence type="inferred from homology"/>
<evidence type="ECO:0000256" key="5">
    <source>
        <dbReference type="ARBA" id="ARBA00007301"/>
    </source>
</evidence>
<evidence type="ECO:0000313" key="13">
    <source>
        <dbReference type="Proteomes" id="UP000694920"/>
    </source>
</evidence>
<dbReference type="RefSeq" id="XP_015605086.1">
    <property type="nucleotide sequence ID" value="XM_015749600.2"/>
</dbReference>
<protein>
    <recommendedName>
        <fullName evidence="6">pyridoxal 5'-phosphate synthase</fullName>
        <ecNumber evidence="6">1.4.3.5</ecNumber>
    </recommendedName>
</protein>
<reference evidence="14" key="1">
    <citation type="submission" date="2025-08" db="UniProtKB">
        <authorList>
            <consortium name="RefSeq"/>
        </authorList>
    </citation>
    <scope>IDENTIFICATION</scope>
</reference>
<evidence type="ECO:0000256" key="10">
    <source>
        <dbReference type="SAM" id="MobiDB-lite"/>
    </source>
</evidence>
<keyword evidence="9" id="KW-0560">Oxidoreductase</keyword>
<feature type="domain" description="Pyridoxine 5'-phosphate oxidase dimerisation C-terminal" evidence="12">
    <location>
        <begin position="237"/>
        <end position="274"/>
    </location>
</feature>
<dbReference type="Pfam" id="PF10590">
    <property type="entry name" value="PNP_phzG_C"/>
    <property type="match status" value="1"/>
</dbReference>
<feature type="compositionally biased region" description="Low complexity" evidence="10">
    <location>
        <begin position="30"/>
        <end position="47"/>
    </location>
</feature>
<dbReference type="InterPro" id="IPR011576">
    <property type="entry name" value="Pyridox_Oxase_N"/>
</dbReference>
<evidence type="ECO:0000256" key="4">
    <source>
        <dbReference type="ARBA" id="ARBA00005037"/>
    </source>
</evidence>
<dbReference type="InterPro" id="IPR012349">
    <property type="entry name" value="Split_barrel_FMN-bd"/>
</dbReference>
<feature type="region of interest" description="Disordered" evidence="10">
    <location>
        <begin position="30"/>
        <end position="61"/>
    </location>
</feature>
<dbReference type="GO" id="GO:0008615">
    <property type="term" value="P:pyridoxine biosynthetic process"/>
    <property type="evidence" value="ECO:0007669"/>
    <property type="project" value="InterPro"/>
</dbReference>
<accession>A0AAJ7C9H8</accession>
<dbReference type="PANTHER" id="PTHR10851:SF4">
    <property type="entry name" value="PYRIDOXAL 5'-PHOSPHATE SYNTHASE"/>
    <property type="match status" value="1"/>
</dbReference>
<gene>
    <name evidence="14" type="primary">LOC107272434</name>
</gene>
<dbReference type="PANTHER" id="PTHR10851">
    <property type="entry name" value="PYRIDOXINE-5-PHOSPHATE OXIDASE"/>
    <property type="match status" value="1"/>
</dbReference>
<comment type="function">
    <text evidence="2">Catalyzes the oxidation of either pyridoxine 5'-phosphate (PNP) or pyridoxamine 5'-phosphate (PMP) into pyridoxal 5'-phosphate (PLP).</text>
</comment>
<organism evidence="13 14">
    <name type="scientific">Cephus cinctus</name>
    <name type="common">Wheat stem sawfly</name>
    <dbReference type="NCBI Taxonomy" id="211228"/>
    <lineage>
        <taxon>Eukaryota</taxon>
        <taxon>Metazoa</taxon>
        <taxon>Ecdysozoa</taxon>
        <taxon>Arthropoda</taxon>
        <taxon>Hexapoda</taxon>
        <taxon>Insecta</taxon>
        <taxon>Pterygota</taxon>
        <taxon>Neoptera</taxon>
        <taxon>Endopterygota</taxon>
        <taxon>Hymenoptera</taxon>
        <taxon>Cephoidea</taxon>
        <taxon>Cephidae</taxon>
        <taxon>Cephus</taxon>
    </lineage>
</organism>
<evidence type="ECO:0000256" key="9">
    <source>
        <dbReference type="ARBA" id="ARBA00023002"/>
    </source>
</evidence>